<feature type="region of interest" description="Disordered" evidence="3">
    <location>
        <begin position="162"/>
        <end position="183"/>
    </location>
</feature>
<name>A0ABS7L9V1_9FIRM</name>
<comment type="subcellular location">
    <subcellularLocation>
        <location evidence="1">Cell envelope</location>
    </subcellularLocation>
</comment>
<dbReference type="SUPFAM" id="SSF111369">
    <property type="entry name" value="HlyD-like secretion proteins"/>
    <property type="match status" value="1"/>
</dbReference>
<keyword evidence="2" id="KW-0175">Coiled coil</keyword>
<organism evidence="4 5">
    <name type="scientific">Sellimonas caecigallum</name>
    <dbReference type="NCBI Taxonomy" id="2592333"/>
    <lineage>
        <taxon>Bacteria</taxon>
        <taxon>Bacillati</taxon>
        <taxon>Bacillota</taxon>
        <taxon>Clostridia</taxon>
        <taxon>Lachnospirales</taxon>
        <taxon>Lachnospiraceae</taxon>
        <taxon>Sellimonas</taxon>
    </lineage>
</organism>
<dbReference type="EMBL" id="VIRV01000025">
    <property type="protein sequence ID" value="MBY0759763.1"/>
    <property type="molecule type" value="Genomic_DNA"/>
</dbReference>
<dbReference type="Proteomes" id="UP000779049">
    <property type="component" value="Unassembled WGS sequence"/>
</dbReference>
<sequence>MRNKVIRAGVIFLVIAALCTVISRGLYVASIANVTLQTPRMYTLNHDIEMYGIVEQSREFVVLAQANQIVTDIYVKTGQEVKVGDPLFAVDMEYLGQQIDSLENEIAQLEYQIRDAKNQEADRRNQEALAQKQAKENYDRTAAKWEKQLAKDAKAVEDARRAYEESLKKKPENGDEQAGEAQAEQDQLLAALKEAEAQYEASVSQKEDELFTAGQNLESSKVTGADSTSEEQLQLQKEQTEKNLSQLTELADREGKIVSSAAGMVSEILVRTGEFTPSTASALVADMSSGIKLTVTLGADEAKYVGQDSGVTIRGKDREGKEAVLTNVEIRSIKEKKESEDSLSSFEAVITSPETVFAPGTNVSVEIRNQSAEYDTCIPLQALHEEGADRYAVYITEEKDTMIGKELVARKVMVKVIDQDAEFAAVDSDTLSSQQNIIYTSDKTIEDGTTVREKD</sequence>
<feature type="region of interest" description="Disordered" evidence="3">
    <location>
        <begin position="118"/>
        <end position="137"/>
    </location>
</feature>
<evidence type="ECO:0000256" key="2">
    <source>
        <dbReference type="ARBA" id="ARBA00023054"/>
    </source>
</evidence>
<comment type="caution">
    <text evidence="4">The sequence shown here is derived from an EMBL/GenBank/DDBJ whole genome shotgun (WGS) entry which is preliminary data.</text>
</comment>
<accession>A0ABS7L9V1</accession>
<gene>
    <name evidence="4" type="ORF">FLB61_11850</name>
</gene>
<reference evidence="4 5" key="1">
    <citation type="journal article" date="2020" name="New Microbes New Infect">
        <title>Sellimonas caecigallum sp. nov., description and genome sequence of a new member of the Sellimonas genus isolated from the cecum of feral chicken.</title>
        <authorList>
            <person name="Wongkuna S."/>
            <person name="Ghimire S."/>
            <person name="Antony L."/>
            <person name="Chankhamhaengdecha S."/>
            <person name="Janvilisri T."/>
            <person name="Scaria J."/>
        </authorList>
    </citation>
    <scope>NUCLEOTIDE SEQUENCE [LARGE SCALE GENOMIC DNA]</scope>
    <source>
        <strain evidence="4 5">SW451</strain>
    </source>
</reference>
<evidence type="ECO:0000256" key="3">
    <source>
        <dbReference type="SAM" id="MobiDB-lite"/>
    </source>
</evidence>
<dbReference type="PANTHER" id="PTHR32347:SF23">
    <property type="entry name" value="BLL5650 PROTEIN"/>
    <property type="match status" value="1"/>
</dbReference>
<evidence type="ECO:0000313" key="5">
    <source>
        <dbReference type="Proteomes" id="UP000779049"/>
    </source>
</evidence>
<dbReference type="Gene3D" id="2.40.420.20">
    <property type="match status" value="1"/>
</dbReference>
<evidence type="ECO:0000313" key="4">
    <source>
        <dbReference type="EMBL" id="MBY0759763.1"/>
    </source>
</evidence>
<keyword evidence="5" id="KW-1185">Reference proteome</keyword>
<protein>
    <submittedName>
        <fullName evidence="4">Biotin/lipoyl-binding protein</fullName>
    </submittedName>
</protein>
<dbReference type="Gene3D" id="2.40.50.100">
    <property type="match status" value="1"/>
</dbReference>
<dbReference type="InterPro" id="IPR050465">
    <property type="entry name" value="UPF0194_transport"/>
</dbReference>
<dbReference type="PANTHER" id="PTHR32347">
    <property type="entry name" value="EFFLUX SYSTEM COMPONENT YKNX-RELATED"/>
    <property type="match status" value="1"/>
</dbReference>
<dbReference type="RefSeq" id="WP_221920298.1">
    <property type="nucleotide sequence ID" value="NZ_CP173660.1"/>
</dbReference>
<feature type="compositionally biased region" description="Basic and acidic residues" evidence="3">
    <location>
        <begin position="162"/>
        <end position="173"/>
    </location>
</feature>
<dbReference type="Gene3D" id="1.10.287.470">
    <property type="entry name" value="Helix hairpin bin"/>
    <property type="match status" value="1"/>
</dbReference>
<proteinExistence type="predicted"/>
<evidence type="ECO:0000256" key="1">
    <source>
        <dbReference type="ARBA" id="ARBA00004196"/>
    </source>
</evidence>